<dbReference type="Proteomes" id="UP000237105">
    <property type="component" value="Unassembled WGS sequence"/>
</dbReference>
<protein>
    <submittedName>
        <fullName evidence="1">Uncharacterized protein</fullName>
    </submittedName>
</protein>
<dbReference type="EMBL" id="JXTB01000157">
    <property type="protein sequence ID" value="PON57653.1"/>
    <property type="molecule type" value="Genomic_DNA"/>
</dbReference>
<dbReference type="AlphaFoldDB" id="A0A2P5C9E0"/>
<keyword evidence="2" id="KW-1185">Reference proteome</keyword>
<organism evidence="1 2">
    <name type="scientific">Parasponia andersonii</name>
    <name type="common">Sponia andersonii</name>
    <dbReference type="NCBI Taxonomy" id="3476"/>
    <lineage>
        <taxon>Eukaryota</taxon>
        <taxon>Viridiplantae</taxon>
        <taxon>Streptophyta</taxon>
        <taxon>Embryophyta</taxon>
        <taxon>Tracheophyta</taxon>
        <taxon>Spermatophyta</taxon>
        <taxon>Magnoliopsida</taxon>
        <taxon>eudicotyledons</taxon>
        <taxon>Gunneridae</taxon>
        <taxon>Pentapetalae</taxon>
        <taxon>rosids</taxon>
        <taxon>fabids</taxon>
        <taxon>Rosales</taxon>
        <taxon>Cannabaceae</taxon>
        <taxon>Parasponia</taxon>
    </lineage>
</organism>
<sequence length="159" mass="17664">MAEETNMNHIANGHVNTQKVEDRSIVFLMMITSLLHDSAPVISKQRRLRMPQILLRGSGGVLSNTEPYSSMPSTLTKDLKNYYCLFHSNSSPSKLESTLTFSLKWSKLLTTCVGVFKLSKNNVAALLLDAKAVRKNLDGSQCSVLTQVSWMDAEEDGQI</sequence>
<dbReference type="OrthoDB" id="10341656at2759"/>
<name>A0A2P5C9E0_PARAD</name>
<accession>A0A2P5C9E0</accession>
<gene>
    <name evidence="1" type="ORF">PanWU01x14_172010</name>
</gene>
<evidence type="ECO:0000313" key="2">
    <source>
        <dbReference type="Proteomes" id="UP000237105"/>
    </source>
</evidence>
<evidence type="ECO:0000313" key="1">
    <source>
        <dbReference type="EMBL" id="PON57653.1"/>
    </source>
</evidence>
<proteinExistence type="predicted"/>
<comment type="caution">
    <text evidence="1">The sequence shown here is derived from an EMBL/GenBank/DDBJ whole genome shotgun (WGS) entry which is preliminary data.</text>
</comment>
<reference evidence="2" key="1">
    <citation type="submission" date="2016-06" db="EMBL/GenBank/DDBJ databases">
        <title>Parallel loss of symbiosis genes in relatives of nitrogen-fixing non-legume Parasponia.</title>
        <authorList>
            <person name="Van Velzen R."/>
            <person name="Holmer R."/>
            <person name="Bu F."/>
            <person name="Rutten L."/>
            <person name="Van Zeijl A."/>
            <person name="Liu W."/>
            <person name="Santuari L."/>
            <person name="Cao Q."/>
            <person name="Sharma T."/>
            <person name="Shen D."/>
            <person name="Roswanjaya Y."/>
            <person name="Wardhani T."/>
            <person name="Kalhor M.S."/>
            <person name="Jansen J."/>
            <person name="Van den Hoogen J."/>
            <person name="Gungor B."/>
            <person name="Hartog M."/>
            <person name="Hontelez J."/>
            <person name="Verver J."/>
            <person name="Yang W.-C."/>
            <person name="Schijlen E."/>
            <person name="Repin R."/>
            <person name="Schilthuizen M."/>
            <person name="Schranz E."/>
            <person name="Heidstra R."/>
            <person name="Miyata K."/>
            <person name="Fedorova E."/>
            <person name="Kohlen W."/>
            <person name="Bisseling T."/>
            <person name="Smit S."/>
            <person name="Geurts R."/>
        </authorList>
    </citation>
    <scope>NUCLEOTIDE SEQUENCE [LARGE SCALE GENOMIC DNA]</scope>
    <source>
        <strain evidence="2">cv. WU1-14</strain>
    </source>
</reference>